<name>A0AAJ0CLH4_9HYPO</name>
<dbReference type="SUPFAM" id="SSF48452">
    <property type="entry name" value="TPR-like"/>
    <property type="match status" value="1"/>
</dbReference>
<dbReference type="PROSITE" id="PS51203">
    <property type="entry name" value="CS"/>
    <property type="match status" value="1"/>
</dbReference>
<feature type="domain" description="SGS" evidence="3">
    <location>
        <begin position="412"/>
        <end position="495"/>
    </location>
</feature>
<feature type="region of interest" description="Disordered" evidence="2">
    <location>
        <begin position="209"/>
        <end position="239"/>
    </location>
</feature>
<feature type="region of interest" description="Disordered" evidence="2">
    <location>
        <begin position="462"/>
        <end position="495"/>
    </location>
</feature>
<dbReference type="AlphaFoldDB" id="A0AAJ0CLH4"/>
<dbReference type="InterPro" id="IPR007052">
    <property type="entry name" value="CS_dom"/>
</dbReference>
<feature type="compositionally biased region" description="Basic and acidic residues" evidence="2">
    <location>
        <begin position="374"/>
        <end position="389"/>
    </location>
</feature>
<gene>
    <name evidence="5" type="ORF">QQS21_007250</name>
</gene>
<feature type="compositionally biased region" description="Polar residues" evidence="2">
    <location>
        <begin position="226"/>
        <end position="239"/>
    </location>
</feature>
<sequence>MSHITEANKGLEAVEARDWDKAISLLSKALKSSENPAWLLGRSKALISLKRYEEALDDANLAFHTAFERNKRPLMMEAQYRRAVAYFRLGRFANGDCCCIYAMRLCKGLPAIEKVDIKSLHTDENGFWTQTVEDAQLEAKLEANKGNAEDSSLLGQLPSMQEQPAHIQDWRRASTMRVQCLTAMGRLPADDPARKVTVSVKPERKELASVQSERDVAITSGGAPKMTTQKTAVASNTPPGVQMYQSSTVMSFDITSKGVNKEKLKVEFRPDSVQLNPLVYPSGEEKEFVLDLYSYVAPSAAVEFDSSACTFEVRPNKVTLSLKKKTPGMWPLSKTPVSAVEKPKDGKKEYATSFSRTTPIDVTETNLSSRRLRAAEKTATEAADADAKLDASAQKIGKPQAEATDPRPSGPAYPTSSRSGPKNWDKIAADEEKDEEPGVHDFFQKIFKNGTPEQQRAMMKSYTESNGTTLSTDWDDVSKGKVKINPPDGTEVKEW</sequence>
<dbReference type="PANTHER" id="PTHR45862">
    <property type="entry name" value="PROTEIN SGT1 HOMOLOG"/>
    <property type="match status" value="1"/>
</dbReference>
<organism evidence="5 6">
    <name type="scientific">Conoideocrella luteorostrata</name>
    <dbReference type="NCBI Taxonomy" id="1105319"/>
    <lineage>
        <taxon>Eukaryota</taxon>
        <taxon>Fungi</taxon>
        <taxon>Dikarya</taxon>
        <taxon>Ascomycota</taxon>
        <taxon>Pezizomycotina</taxon>
        <taxon>Sordariomycetes</taxon>
        <taxon>Hypocreomycetidae</taxon>
        <taxon>Hypocreales</taxon>
        <taxon>Clavicipitaceae</taxon>
        <taxon>Conoideocrella</taxon>
    </lineage>
</organism>
<dbReference type="Pfam" id="PF13432">
    <property type="entry name" value="TPR_16"/>
    <property type="match status" value="1"/>
</dbReference>
<dbReference type="InterPro" id="IPR044563">
    <property type="entry name" value="Sgt1-like"/>
</dbReference>
<feature type="compositionally biased region" description="Polar residues" evidence="2">
    <location>
        <begin position="462"/>
        <end position="472"/>
    </location>
</feature>
<dbReference type="Gene3D" id="2.60.40.790">
    <property type="match status" value="1"/>
</dbReference>
<evidence type="ECO:0000256" key="1">
    <source>
        <dbReference type="ARBA" id="ARBA00008509"/>
    </source>
</evidence>
<feature type="region of interest" description="Disordered" evidence="2">
    <location>
        <begin position="374"/>
        <end position="426"/>
    </location>
</feature>
<dbReference type="InterPro" id="IPR008978">
    <property type="entry name" value="HSP20-like_chaperone"/>
</dbReference>
<comment type="similarity">
    <text evidence="1">Belongs to the SGT1 family.</text>
</comment>
<dbReference type="SUPFAM" id="SSF49764">
    <property type="entry name" value="HSP20-like chaperones"/>
    <property type="match status" value="1"/>
</dbReference>
<protein>
    <recommendedName>
        <fullName evidence="7">SGS-domain-containing protein</fullName>
    </recommendedName>
</protein>
<reference evidence="5" key="1">
    <citation type="submission" date="2023-06" db="EMBL/GenBank/DDBJ databases">
        <title>Conoideocrella luteorostrata (Hypocreales: Clavicipitaceae), a potential biocontrol fungus for elongate hemlock scale in United States Christmas tree production areas.</title>
        <authorList>
            <person name="Barrett H."/>
            <person name="Lovett B."/>
            <person name="Macias A.M."/>
            <person name="Stajich J.E."/>
            <person name="Kasson M.T."/>
        </authorList>
    </citation>
    <scope>NUCLEOTIDE SEQUENCE</scope>
    <source>
        <strain evidence="5">ARSEF 14590</strain>
    </source>
</reference>
<dbReference type="GO" id="GO:0051087">
    <property type="term" value="F:protein-folding chaperone binding"/>
    <property type="evidence" value="ECO:0007669"/>
    <property type="project" value="InterPro"/>
</dbReference>
<evidence type="ECO:0000259" key="3">
    <source>
        <dbReference type="PROSITE" id="PS51048"/>
    </source>
</evidence>
<evidence type="ECO:0000256" key="2">
    <source>
        <dbReference type="SAM" id="MobiDB-lite"/>
    </source>
</evidence>
<feature type="compositionally biased region" description="Basic and acidic residues" evidence="2">
    <location>
        <begin position="341"/>
        <end position="350"/>
    </location>
</feature>
<evidence type="ECO:0000313" key="5">
    <source>
        <dbReference type="EMBL" id="KAK2595060.1"/>
    </source>
</evidence>
<evidence type="ECO:0000313" key="6">
    <source>
        <dbReference type="Proteomes" id="UP001251528"/>
    </source>
</evidence>
<evidence type="ECO:0008006" key="7">
    <source>
        <dbReference type="Google" id="ProtNLM"/>
    </source>
</evidence>
<dbReference type="Pfam" id="PF05002">
    <property type="entry name" value="SGS"/>
    <property type="match status" value="1"/>
</dbReference>
<comment type="caution">
    <text evidence="5">The sequence shown here is derived from an EMBL/GenBank/DDBJ whole genome shotgun (WGS) entry which is preliminary data.</text>
</comment>
<dbReference type="Proteomes" id="UP001251528">
    <property type="component" value="Unassembled WGS sequence"/>
</dbReference>
<dbReference type="Gene3D" id="1.25.40.10">
    <property type="entry name" value="Tetratricopeptide repeat domain"/>
    <property type="match status" value="1"/>
</dbReference>
<proteinExistence type="inferred from homology"/>
<dbReference type="CDD" id="cd06466">
    <property type="entry name" value="p23_CS_SGT1_like"/>
    <property type="match status" value="1"/>
</dbReference>
<feature type="domain" description="CS" evidence="4">
    <location>
        <begin position="236"/>
        <end position="334"/>
    </location>
</feature>
<evidence type="ECO:0000259" key="4">
    <source>
        <dbReference type="PROSITE" id="PS51203"/>
    </source>
</evidence>
<accession>A0AAJ0CLH4</accession>
<dbReference type="EMBL" id="JASWJB010000145">
    <property type="protein sequence ID" value="KAK2595060.1"/>
    <property type="molecule type" value="Genomic_DNA"/>
</dbReference>
<dbReference type="InterPro" id="IPR007699">
    <property type="entry name" value="SGS_dom"/>
</dbReference>
<feature type="region of interest" description="Disordered" evidence="2">
    <location>
        <begin position="334"/>
        <end position="353"/>
    </location>
</feature>
<dbReference type="PROSITE" id="PS51048">
    <property type="entry name" value="SGS"/>
    <property type="match status" value="1"/>
</dbReference>
<keyword evidence="6" id="KW-1185">Reference proteome</keyword>
<dbReference type="InterPro" id="IPR011990">
    <property type="entry name" value="TPR-like_helical_dom_sf"/>
</dbReference>